<dbReference type="AlphaFoldDB" id="A0A1C7MJN4"/>
<gene>
    <name evidence="1" type="ORF">A0H81_03656</name>
</gene>
<protein>
    <submittedName>
        <fullName evidence="1">Uncharacterized protein</fullName>
    </submittedName>
</protein>
<name>A0A1C7MJN4_GRIFR</name>
<reference evidence="1 2" key="1">
    <citation type="submission" date="2016-03" db="EMBL/GenBank/DDBJ databases">
        <title>Whole genome sequencing of Grifola frondosa 9006-11.</title>
        <authorList>
            <person name="Min B."/>
            <person name="Park H."/>
            <person name="Kim J.-G."/>
            <person name="Cho H."/>
            <person name="Oh Y.-L."/>
            <person name="Kong W.-S."/>
            <person name="Choi I.-G."/>
        </authorList>
    </citation>
    <scope>NUCLEOTIDE SEQUENCE [LARGE SCALE GENOMIC DNA]</scope>
    <source>
        <strain evidence="1 2">9006-11</strain>
    </source>
</reference>
<dbReference type="OrthoDB" id="2766233at2759"/>
<evidence type="ECO:0000313" key="2">
    <source>
        <dbReference type="Proteomes" id="UP000092993"/>
    </source>
</evidence>
<keyword evidence="2" id="KW-1185">Reference proteome</keyword>
<evidence type="ECO:0000313" key="1">
    <source>
        <dbReference type="EMBL" id="OBZ76998.1"/>
    </source>
</evidence>
<dbReference type="EMBL" id="LUGG01000003">
    <property type="protein sequence ID" value="OBZ76998.1"/>
    <property type="molecule type" value="Genomic_DNA"/>
</dbReference>
<organism evidence="1 2">
    <name type="scientific">Grifola frondosa</name>
    <name type="common">Maitake</name>
    <name type="synonym">Polyporus frondosus</name>
    <dbReference type="NCBI Taxonomy" id="5627"/>
    <lineage>
        <taxon>Eukaryota</taxon>
        <taxon>Fungi</taxon>
        <taxon>Dikarya</taxon>
        <taxon>Basidiomycota</taxon>
        <taxon>Agaricomycotina</taxon>
        <taxon>Agaricomycetes</taxon>
        <taxon>Polyporales</taxon>
        <taxon>Grifolaceae</taxon>
        <taxon>Grifola</taxon>
    </lineage>
</organism>
<proteinExistence type="predicted"/>
<comment type="caution">
    <text evidence="1">The sequence shown here is derived from an EMBL/GenBank/DDBJ whole genome shotgun (WGS) entry which is preliminary data.</text>
</comment>
<sequence length="216" mass="24835">MSAPHGSKISVSTARRRKKTERLQRILDGIDQDALSQKVSALTLDADNPSLYPIARNLESHSENKTPLVDDLSDNLEYAQDLQHIRVDFAQRRLSLPFNSKMLAFIHNPETSGSYIFRDITTMESVNSGPHALRLDHADNIVVLDHETWLFTTYLDLVSFSSVADNSINDARQKLMDDILQDFERLEKLKQMEWEIQEKTSGPWWIAIIIWILRDS</sequence>
<dbReference type="Proteomes" id="UP000092993">
    <property type="component" value="Unassembled WGS sequence"/>
</dbReference>
<accession>A0A1C7MJN4</accession>